<dbReference type="Proteomes" id="UP001190700">
    <property type="component" value="Unassembled WGS sequence"/>
</dbReference>
<dbReference type="InterPro" id="IPR032297">
    <property type="entry name" value="Torus"/>
</dbReference>
<evidence type="ECO:0000313" key="3">
    <source>
        <dbReference type="EMBL" id="KAK3278850.1"/>
    </source>
</evidence>
<proteinExistence type="predicted"/>
<feature type="region of interest" description="Disordered" evidence="1">
    <location>
        <begin position="1"/>
        <end position="21"/>
    </location>
</feature>
<gene>
    <name evidence="3" type="ORF">CYMTET_13248</name>
</gene>
<name>A0AAE0GIY1_9CHLO</name>
<evidence type="ECO:0000259" key="2">
    <source>
        <dbReference type="Pfam" id="PF16131"/>
    </source>
</evidence>
<organism evidence="3 4">
    <name type="scientific">Cymbomonas tetramitiformis</name>
    <dbReference type="NCBI Taxonomy" id="36881"/>
    <lineage>
        <taxon>Eukaryota</taxon>
        <taxon>Viridiplantae</taxon>
        <taxon>Chlorophyta</taxon>
        <taxon>Pyramimonadophyceae</taxon>
        <taxon>Pyramimonadales</taxon>
        <taxon>Pyramimonadaceae</taxon>
        <taxon>Cymbomonas</taxon>
    </lineage>
</organism>
<dbReference type="EMBL" id="LGRX02005256">
    <property type="protein sequence ID" value="KAK3278850.1"/>
    <property type="molecule type" value="Genomic_DNA"/>
</dbReference>
<keyword evidence="4" id="KW-1185">Reference proteome</keyword>
<reference evidence="3 4" key="1">
    <citation type="journal article" date="2015" name="Genome Biol. Evol.">
        <title>Comparative Genomics of a Bacterivorous Green Alga Reveals Evolutionary Causalities and Consequences of Phago-Mixotrophic Mode of Nutrition.</title>
        <authorList>
            <person name="Burns J.A."/>
            <person name="Paasch A."/>
            <person name="Narechania A."/>
            <person name="Kim E."/>
        </authorList>
    </citation>
    <scope>NUCLEOTIDE SEQUENCE [LARGE SCALE GENOMIC DNA]</scope>
    <source>
        <strain evidence="3 4">PLY_AMNH</strain>
    </source>
</reference>
<dbReference type="AlphaFoldDB" id="A0AAE0GIY1"/>
<evidence type="ECO:0000256" key="1">
    <source>
        <dbReference type="SAM" id="MobiDB-lite"/>
    </source>
</evidence>
<sequence length="87" mass="9636">MNRPARKQVEASLGPQFFDPGPGDGDYNIWYHKKGGGRENLKSRIKKPAATRCVPAKDSGTTRGDALRAVRYCLHFARGQCCTVRSI</sequence>
<accession>A0AAE0GIY1</accession>
<comment type="caution">
    <text evidence="3">The sequence shown here is derived from an EMBL/GenBank/DDBJ whole genome shotgun (WGS) entry which is preliminary data.</text>
</comment>
<dbReference type="Pfam" id="PF16131">
    <property type="entry name" value="Torus"/>
    <property type="match status" value="1"/>
</dbReference>
<evidence type="ECO:0000313" key="4">
    <source>
        <dbReference type="Proteomes" id="UP001190700"/>
    </source>
</evidence>
<protein>
    <recommendedName>
        <fullName evidence="2">Torus domain-containing protein</fullName>
    </recommendedName>
</protein>
<feature type="domain" description="Torus" evidence="2">
    <location>
        <begin position="1"/>
        <end position="83"/>
    </location>
</feature>